<evidence type="ECO:0000259" key="2">
    <source>
        <dbReference type="SMART" id="SM00901"/>
    </source>
</evidence>
<sequence length="415" mass="44890">MNGYYGRCPQIFLHTMPIQLFGHVETRLGKAHAMLCADDDLPDAGIFHYWFAPPSTQLGLAIAVSLRTLDSGELELVPRRVFSEAESGGLVPMRLSAENAALALNTRLVLEHGPDAYKGRWTDPKGGGEVVLNDLPPARVSNVHACKDWADFKAWASEVRVETGAAAFRGHGSNAFTLQSTLHRAGRTNVLRYWMDTIPTFHMHVEAILGTQIDMSKPGDISVLLGLAQHHGLPTPLLDWTGSPYIAAHFALADALEYAASRKDVTHARVYGLSKDFLGSNSPDLVTLPACKPYVSCLSVSPRGNPRLYAQQGRFLVSNVWNVESYLCKIEQVIGKTVLVAADIPVTEVATALEDLAFMGITAASLFPGLDGVGRMMRHEMAGRIAKAPLPGMPAAPEAGERPTTREESKGSDAS</sequence>
<geneLocation type="plasmid" evidence="3">
    <name>unnamed4</name>
</geneLocation>
<proteinExistence type="predicted"/>
<dbReference type="AlphaFoldDB" id="A0A4P7LLM3"/>
<dbReference type="EMBL" id="CP038639">
    <property type="protein sequence ID" value="QBY56468.1"/>
    <property type="molecule type" value="Genomic_DNA"/>
</dbReference>
<name>A0A4P7LLM3_9BURK</name>
<dbReference type="RefSeq" id="WP_135707709.1">
    <property type="nucleotide sequence ID" value="NZ_CP038639.1"/>
</dbReference>
<feature type="region of interest" description="Disordered" evidence="1">
    <location>
        <begin position="387"/>
        <end position="415"/>
    </location>
</feature>
<evidence type="ECO:0000256" key="1">
    <source>
        <dbReference type="SAM" id="MobiDB-lite"/>
    </source>
</evidence>
<feature type="domain" description="FRG" evidence="2">
    <location>
        <begin position="162"/>
        <end position="271"/>
    </location>
</feature>
<dbReference type="Pfam" id="PF08867">
    <property type="entry name" value="FRG"/>
    <property type="match status" value="1"/>
</dbReference>
<dbReference type="SMART" id="SM00901">
    <property type="entry name" value="FRG"/>
    <property type="match status" value="1"/>
</dbReference>
<organism evidence="3 4">
    <name type="scientific">Cupriavidus oxalaticus</name>
    <dbReference type="NCBI Taxonomy" id="96344"/>
    <lineage>
        <taxon>Bacteria</taxon>
        <taxon>Pseudomonadati</taxon>
        <taxon>Pseudomonadota</taxon>
        <taxon>Betaproteobacteria</taxon>
        <taxon>Burkholderiales</taxon>
        <taxon>Burkholderiaceae</taxon>
        <taxon>Cupriavidus</taxon>
    </lineage>
</organism>
<gene>
    <name evidence="3" type="ORF">E0W60_36415</name>
</gene>
<feature type="compositionally biased region" description="Basic and acidic residues" evidence="1">
    <location>
        <begin position="399"/>
        <end position="415"/>
    </location>
</feature>
<dbReference type="OrthoDB" id="9816036at2"/>
<keyword evidence="3" id="KW-0614">Plasmid</keyword>
<evidence type="ECO:0000313" key="3">
    <source>
        <dbReference type="EMBL" id="QBY56468.1"/>
    </source>
</evidence>
<evidence type="ECO:0000313" key="4">
    <source>
        <dbReference type="Proteomes" id="UP000295294"/>
    </source>
</evidence>
<dbReference type="KEGG" id="cox:E0W60_36415"/>
<protein>
    <submittedName>
        <fullName evidence="3">FRG domain-containing protein</fullName>
    </submittedName>
</protein>
<reference evidence="3 4" key="1">
    <citation type="submission" date="2019-03" db="EMBL/GenBank/DDBJ databases">
        <title>Efficiently degradation of phenoxyalkanoic acid herbicides by Cupriavidus oxalaticus strain X32.</title>
        <authorList>
            <person name="Sheng X."/>
        </authorList>
    </citation>
    <scope>NUCLEOTIDE SEQUENCE [LARGE SCALE GENOMIC DNA]</scope>
    <source>
        <strain evidence="3 4">X32</strain>
        <plasmid evidence="3 4">unnamed4</plasmid>
    </source>
</reference>
<dbReference type="InterPro" id="IPR014966">
    <property type="entry name" value="FRG-dom"/>
</dbReference>
<accession>A0A4P7LLM3</accession>
<dbReference type="Proteomes" id="UP000295294">
    <property type="component" value="Plasmid unnamed4"/>
</dbReference>